<comment type="caution">
    <text evidence="4">The sequence shown here is derived from an EMBL/GenBank/DDBJ whole genome shotgun (WGS) entry which is preliminary data.</text>
</comment>
<keyword evidence="1" id="KW-0547">Nucleotide-binding</keyword>
<proteinExistence type="predicted"/>
<dbReference type="InterPro" id="IPR017871">
    <property type="entry name" value="ABC_transporter-like_CS"/>
</dbReference>
<name>A0ABS7ED09_9GAMM</name>
<evidence type="ECO:0000313" key="4">
    <source>
        <dbReference type="EMBL" id="MBW8190198.1"/>
    </source>
</evidence>
<dbReference type="EMBL" id="JAHZSS010000003">
    <property type="protein sequence ID" value="MBW8190198.1"/>
    <property type="molecule type" value="Genomic_DNA"/>
</dbReference>
<dbReference type="GO" id="GO:0005524">
    <property type="term" value="F:ATP binding"/>
    <property type="evidence" value="ECO:0007669"/>
    <property type="project" value="UniProtKB-KW"/>
</dbReference>
<organism evidence="4 5">
    <name type="scientific">Neiella holothuriorum</name>
    <dbReference type="NCBI Taxonomy" id="2870530"/>
    <lineage>
        <taxon>Bacteria</taxon>
        <taxon>Pseudomonadati</taxon>
        <taxon>Pseudomonadota</taxon>
        <taxon>Gammaproteobacteria</taxon>
        <taxon>Alteromonadales</taxon>
        <taxon>Echinimonadaceae</taxon>
        <taxon>Neiella</taxon>
    </lineage>
</organism>
<dbReference type="Pfam" id="PF00005">
    <property type="entry name" value="ABC_tran"/>
    <property type="match status" value="1"/>
</dbReference>
<evidence type="ECO:0000259" key="3">
    <source>
        <dbReference type="PROSITE" id="PS50893"/>
    </source>
</evidence>
<dbReference type="PROSITE" id="PS00211">
    <property type="entry name" value="ABC_TRANSPORTER_1"/>
    <property type="match status" value="1"/>
</dbReference>
<dbReference type="InterPro" id="IPR003593">
    <property type="entry name" value="AAA+_ATPase"/>
</dbReference>
<evidence type="ECO:0000313" key="5">
    <source>
        <dbReference type="Proteomes" id="UP001166251"/>
    </source>
</evidence>
<evidence type="ECO:0000256" key="1">
    <source>
        <dbReference type="ARBA" id="ARBA00022741"/>
    </source>
</evidence>
<reference evidence="4" key="1">
    <citation type="submission" date="2021-07" db="EMBL/GenBank/DDBJ databases">
        <title>Neiella marina sp. nov., isolated from the intestinal content of sea cucumber Apostichopus japonicus.</title>
        <authorList>
            <person name="Bai X."/>
        </authorList>
    </citation>
    <scope>NUCLEOTIDE SEQUENCE</scope>
    <source>
        <strain evidence="4">126</strain>
    </source>
</reference>
<dbReference type="SUPFAM" id="SSF52540">
    <property type="entry name" value="P-loop containing nucleoside triphosphate hydrolases"/>
    <property type="match status" value="1"/>
</dbReference>
<keyword evidence="2 4" id="KW-0067">ATP-binding</keyword>
<dbReference type="Proteomes" id="UP001166251">
    <property type="component" value="Unassembled WGS sequence"/>
</dbReference>
<protein>
    <submittedName>
        <fullName evidence="4">ABC transporter ATP-binding protein</fullName>
    </submittedName>
</protein>
<dbReference type="SMART" id="SM00382">
    <property type="entry name" value="AAA"/>
    <property type="match status" value="1"/>
</dbReference>
<sequence>MADSNLYSIKQLSWHASSKAILHNIDLTIPSAAMTGIIGPNGAGKTSLIRCLNGFYQPSAGTINFNGGELAQWTSQQLAQQIALVSQQPSVDDGWTVLQLVATGLLPYKRWFEGDSLGDVKVIDDALQQVGLVNQRDQLLQTLSGGELQRALLAKALVQQPHCMLLDEPTNHLDARYQHQLMKLIRALPMTVVASIHDINLAAQYCDYLILLKQGQVIAQGAVADVFTADNLSLLFSVPVRVDPHPYRNGLWMNFIDEEGTP</sequence>
<gene>
    <name evidence="4" type="ORF">K0504_04040</name>
</gene>
<dbReference type="RefSeq" id="WP_220102879.1">
    <property type="nucleotide sequence ID" value="NZ_JAHZSS010000003.1"/>
</dbReference>
<dbReference type="PANTHER" id="PTHR42794:SF2">
    <property type="entry name" value="ABC TRANSPORTER ATP-BINDING PROTEIN"/>
    <property type="match status" value="1"/>
</dbReference>
<dbReference type="InterPro" id="IPR003439">
    <property type="entry name" value="ABC_transporter-like_ATP-bd"/>
</dbReference>
<dbReference type="PANTHER" id="PTHR42794">
    <property type="entry name" value="HEMIN IMPORT ATP-BINDING PROTEIN HMUV"/>
    <property type="match status" value="1"/>
</dbReference>
<dbReference type="Gene3D" id="3.40.50.300">
    <property type="entry name" value="P-loop containing nucleotide triphosphate hydrolases"/>
    <property type="match status" value="1"/>
</dbReference>
<evidence type="ECO:0000256" key="2">
    <source>
        <dbReference type="ARBA" id="ARBA00022840"/>
    </source>
</evidence>
<accession>A0ABS7ED09</accession>
<dbReference type="InterPro" id="IPR027417">
    <property type="entry name" value="P-loop_NTPase"/>
</dbReference>
<feature type="domain" description="ABC transporter" evidence="3">
    <location>
        <begin position="7"/>
        <end position="239"/>
    </location>
</feature>
<keyword evidence="5" id="KW-1185">Reference proteome</keyword>
<dbReference type="CDD" id="cd03214">
    <property type="entry name" value="ABC_Iron-Siderophores_B12_Hemin"/>
    <property type="match status" value="1"/>
</dbReference>
<dbReference type="PROSITE" id="PS50893">
    <property type="entry name" value="ABC_TRANSPORTER_2"/>
    <property type="match status" value="1"/>
</dbReference>